<evidence type="ECO:0000313" key="2">
    <source>
        <dbReference type="EMBL" id="EDR45575.1"/>
    </source>
</evidence>
<dbReference type="Proteomes" id="UP000005359">
    <property type="component" value="Unassembled WGS sequence"/>
</dbReference>
<reference evidence="2 3" key="2">
    <citation type="submission" date="2007-10" db="EMBL/GenBank/DDBJ databases">
        <authorList>
            <person name="Fulton L."/>
            <person name="Clifton S."/>
            <person name="Fulton B."/>
            <person name="Xu J."/>
            <person name="Minx P."/>
            <person name="Pepin K.H."/>
            <person name="Johnson M."/>
            <person name="Thiruvilangam P."/>
            <person name="Bhonagiri V."/>
            <person name="Nash W.E."/>
            <person name="Wang C."/>
            <person name="Mardis E.R."/>
            <person name="Wilson R.K."/>
        </authorList>
    </citation>
    <scope>NUCLEOTIDE SEQUENCE [LARGE SCALE GENOMIC DNA]</scope>
    <source>
        <strain evidence="2 3">ATCC 27755</strain>
    </source>
</reference>
<dbReference type="InterPro" id="IPR045739">
    <property type="entry name" value="ACT_dom_pair"/>
</dbReference>
<accession>B0G7C1</accession>
<dbReference type="InterPro" id="IPR045865">
    <property type="entry name" value="ACT-like_dom_sf"/>
</dbReference>
<dbReference type="EMBL" id="AAXA02000015">
    <property type="protein sequence ID" value="EDR45575.1"/>
    <property type="molecule type" value="Genomic_DNA"/>
</dbReference>
<dbReference type="STRING" id="411461.DORFOR_02176"/>
<dbReference type="Gene3D" id="3.30.2130.10">
    <property type="entry name" value="VC0802-like"/>
    <property type="match status" value="1"/>
</dbReference>
<dbReference type="SUPFAM" id="SSF55021">
    <property type="entry name" value="ACT-like"/>
    <property type="match status" value="2"/>
</dbReference>
<evidence type="ECO:0000259" key="1">
    <source>
        <dbReference type="PROSITE" id="PS51671"/>
    </source>
</evidence>
<organism evidence="2 3">
    <name type="scientific">Dorea formicigenerans ATCC 27755</name>
    <dbReference type="NCBI Taxonomy" id="411461"/>
    <lineage>
        <taxon>Bacteria</taxon>
        <taxon>Bacillati</taxon>
        <taxon>Bacillota</taxon>
        <taxon>Clostridia</taxon>
        <taxon>Lachnospirales</taxon>
        <taxon>Lachnospiraceae</taxon>
        <taxon>Dorea</taxon>
    </lineage>
</organism>
<protein>
    <submittedName>
        <fullName evidence="2">ACT domain protein</fullName>
    </submittedName>
</protein>
<dbReference type="Pfam" id="PF19571">
    <property type="entry name" value="ACT_8"/>
    <property type="match status" value="1"/>
</dbReference>
<name>B0G7C1_9FIRM</name>
<proteinExistence type="predicted"/>
<feature type="domain" description="ACT" evidence="1">
    <location>
        <begin position="18"/>
        <end position="91"/>
    </location>
</feature>
<dbReference type="CDD" id="cd04908">
    <property type="entry name" value="ACT_Bt0572_1"/>
    <property type="match status" value="1"/>
</dbReference>
<dbReference type="PaxDb" id="411461-DORFOR_02176"/>
<dbReference type="AlphaFoldDB" id="B0G7C1"/>
<gene>
    <name evidence="2" type="ORF">DORFOR_02176</name>
</gene>
<dbReference type="InterPro" id="IPR002912">
    <property type="entry name" value="ACT_dom"/>
</dbReference>
<comment type="caution">
    <text evidence="2">The sequence shown here is derived from an EMBL/GenBank/DDBJ whole genome shotgun (WGS) entry which is preliminary data.</text>
</comment>
<dbReference type="PANTHER" id="PTHR40099">
    <property type="entry name" value="ACETOLACTATE SYNTHASE, SMALL SUBUNIT"/>
    <property type="match status" value="1"/>
</dbReference>
<dbReference type="PROSITE" id="PS51671">
    <property type="entry name" value="ACT"/>
    <property type="match status" value="1"/>
</dbReference>
<evidence type="ECO:0000313" key="3">
    <source>
        <dbReference type="Proteomes" id="UP000005359"/>
    </source>
</evidence>
<reference evidence="2 3" key="1">
    <citation type="submission" date="2007-10" db="EMBL/GenBank/DDBJ databases">
        <title>Draft genome sequence of Dorea formicigenerans(ATCC 27755).</title>
        <authorList>
            <person name="Sudarsanam P."/>
            <person name="Ley R."/>
            <person name="Guruge J."/>
            <person name="Turnbaugh P.J."/>
            <person name="Mahowald M."/>
            <person name="Liep D."/>
            <person name="Gordon J."/>
        </authorList>
    </citation>
    <scope>NUCLEOTIDE SEQUENCE [LARGE SCALE GENOMIC DNA]</scope>
    <source>
        <strain evidence="2 3">ATCC 27755</strain>
    </source>
</reference>
<dbReference type="eggNOG" id="COG4747">
    <property type="taxonomic scope" value="Bacteria"/>
</dbReference>
<sequence>MTCRKEDWIMGISNTIQQLSVFLENREGRLDTVLKILAENDVNIVALSLADTSDYGMLRMIVSDPHKGKAALKDAGITAMLTDVVALRVPHATGSLSKAMHQIVEGEINVEYMYAFANGADAAAVLKSDDPARVIDILKGSGFDVYTADEAYQANR</sequence>
<dbReference type="PANTHER" id="PTHR40099:SF1">
    <property type="entry name" value="ACETOLACTATE SYNTHASE, SMALL SUBUNIT"/>
    <property type="match status" value="1"/>
</dbReference>